<proteinExistence type="predicted"/>
<dbReference type="EMBL" id="CAXAMM010041585">
    <property type="protein sequence ID" value="CAK9100211.1"/>
    <property type="molecule type" value="Genomic_DNA"/>
</dbReference>
<evidence type="ECO:0000313" key="2">
    <source>
        <dbReference type="EMBL" id="CAK9100211.1"/>
    </source>
</evidence>
<protein>
    <submittedName>
        <fullName evidence="2">Uncharacterized protein</fullName>
    </submittedName>
</protein>
<accession>A0ABP0RM16</accession>
<feature type="compositionally biased region" description="Low complexity" evidence="1">
    <location>
        <begin position="54"/>
        <end position="64"/>
    </location>
</feature>
<reference evidence="2 3" key="1">
    <citation type="submission" date="2024-02" db="EMBL/GenBank/DDBJ databases">
        <authorList>
            <person name="Chen Y."/>
            <person name="Shah S."/>
            <person name="Dougan E. K."/>
            <person name="Thang M."/>
            <person name="Chan C."/>
        </authorList>
    </citation>
    <scope>NUCLEOTIDE SEQUENCE [LARGE SCALE GENOMIC DNA]</scope>
</reference>
<evidence type="ECO:0000313" key="3">
    <source>
        <dbReference type="Proteomes" id="UP001642464"/>
    </source>
</evidence>
<dbReference type="Proteomes" id="UP001642464">
    <property type="component" value="Unassembled WGS sequence"/>
</dbReference>
<organism evidence="2 3">
    <name type="scientific">Durusdinium trenchii</name>
    <dbReference type="NCBI Taxonomy" id="1381693"/>
    <lineage>
        <taxon>Eukaryota</taxon>
        <taxon>Sar</taxon>
        <taxon>Alveolata</taxon>
        <taxon>Dinophyceae</taxon>
        <taxon>Suessiales</taxon>
        <taxon>Symbiodiniaceae</taxon>
        <taxon>Durusdinium</taxon>
    </lineage>
</organism>
<feature type="compositionally biased region" description="Basic and acidic residues" evidence="1">
    <location>
        <begin position="65"/>
        <end position="80"/>
    </location>
</feature>
<feature type="region of interest" description="Disordered" evidence="1">
    <location>
        <begin position="41"/>
        <end position="102"/>
    </location>
</feature>
<keyword evidence="3" id="KW-1185">Reference proteome</keyword>
<gene>
    <name evidence="2" type="ORF">SCF082_LOCUS46908</name>
</gene>
<name>A0ABP0RM16_9DINO</name>
<feature type="compositionally biased region" description="Basic and acidic residues" evidence="1">
    <location>
        <begin position="91"/>
        <end position="101"/>
    </location>
</feature>
<sequence length="250" mass="28311">MKLFKAHFMAANTPLTELADNAVSWDDIFARIDAAKEADGDLVGKPRASKPVGRSTRPTSARPSSAREGKSKLNSREPMRRPLSSRSTQKPTEERFQQEMKNRRHLRVKARGYRLAVRHADLFDTNVPILRHKNFGTWDQNRCHLPERLWPCQGAVGTLYDEHRRDKVEWKRGMPRGRDFGMALADVGTGTAAEAFIAKYVRRQRHAWSEQEGGTVEEATGAATDESLFSGRRTTVRWVGGRPVQLEFGV</sequence>
<comment type="caution">
    <text evidence="2">The sequence shown here is derived from an EMBL/GenBank/DDBJ whole genome shotgun (WGS) entry which is preliminary data.</text>
</comment>
<evidence type="ECO:0000256" key="1">
    <source>
        <dbReference type="SAM" id="MobiDB-lite"/>
    </source>
</evidence>